<keyword evidence="2" id="KW-1185">Reference proteome</keyword>
<dbReference type="Proteomes" id="UP000827976">
    <property type="component" value="Chromosome 8"/>
</dbReference>
<evidence type="ECO:0000313" key="2">
    <source>
        <dbReference type="Proteomes" id="UP000827976"/>
    </source>
</evidence>
<accession>A0ACB7VKF4</accession>
<protein>
    <submittedName>
        <fullName evidence="1">Zinc finger CCHC-type protein</fullName>
    </submittedName>
</protein>
<sequence>MADLKEDLRVVSEEAISEVPATQNNPIAPLVYLIPLICRKRERLLRPLETLRLRLVPPSLKWFEGPLPPSVPIQTSHPDDLRASLKHGRSPESNEVCKRCLIPGHKIDECRHQLTCRRCFGIGHCVERCPLKSPQTDHSKGKRLPMKPLLHVPVHRPSPSTSLLRVLLPIFEAIIQSKEALKKNGNHQGYILECKCSIASCGAPDPSQL</sequence>
<evidence type="ECO:0000313" key="1">
    <source>
        <dbReference type="EMBL" id="KAH7674576.1"/>
    </source>
</evidence>
<dbReference type="EMBL" id="CM037018">
    <property type="protein sequence ID" value="KAH7674576.1"/>
    <property type="molecule type" value="Genomic_DNA"/>
</dbReference>
<gene>
    <name evidence="1" type="ORF">IHE45_08G083700</name>
</gene>
<organism evidence="1 2">
    <name type="scientific">Dioscorea alata</name>
    <name type="common">Purple yam</name>
    <dbReference type="NCBI Taxonomy" id="55571"/>
    <lineage>
        <taxon>Eukaryota</taxon>
        <taxon>Viridiplantae</taxon>
        <taxon>Streptophyta</taxon>
        <taxon>Embryophyta</taxon>
        <taxon>Tracheophyta</taxon>
        <taxon>Spermatophyta</taxon>
        <taxon>Magnoliopsida</taxon>
        <taxon>Liliopsida</taxon>
        <taxon>Dioscoreales</taxon>
        <taxon>Dioscoreaceae</taxon>
        <taxon>Dioscorea</taxon>
    </lineage>
</organism>
<proteinExistence type="predicted"/>
<comment type="caution">
    <text evidence="1">The sequence shown here is derived from an EMBL/GenBank/DDBJ whole genome shotgun (WGS) entry which is preliminary data.</text>
</comment>
<reference evidence="2" key="1">
    <citation type="journal article" date="2022" name="Nat. Commun.">
        <title>Chromosome evolution and the genetic basis of agronomically important traits in greater yam.</title>
        <authorList>
            <person name="Bredeson J.V."/>
            <person name="Lyons J.B."/>
            <person name="Oniyinde I.O."/>
            <person name="Okereke N.R."/>
            <person name="Kolade O."/>
            <person name="Nnabue I."/>
            <person name="Nwadili C.O."/>
            <person name="Hribova E."/>
            <person name="Parker M."/>
            <person name="Nwogha J."/>
            <person name="Shu S."/>
            <person name="Carlson J."/>
            <person name="Kariba R."/>
            <person name="Muthemba S."/>
            <person name="Knop K."/>
            <person name="Barton G.J."/>
            <person name="Sherwood A.V."/>
            <person name="Lopez-Montes A."/>
            <person name="Asiedu R."/>
            <person name="Jamnadass R."/>
            <person name="Muchugi A."/>
            <person name="Goodstein D."/>
            <person name="Egesi C.N."/>
            <person name="Featherston J."/>
            <person name="Asfaw A."/>
            <person name="Simpson G.G."/>
            <person name="Dolezel J."/>
            <person name="Hendre P.S."/>
            <person name="Van Deynze A."/>
            <person name="Kumar P.L."/>
            <person name="Obidiegwu J.E."/>
            <person name="Bhattacharjee R."/>
            <person name="Rokhsar D.S."/>
        </authorList>
    </citation>
    <scope>NUCLEOTIDE SEQUENCE [LARGE SCALE GENOMIC DNA]</scope>
    <source>
        <strain evidence="2">cv. TDa95/00328</strain>
    </source>
</reference>
<name>A0ACB7VKF4_DIOAL</name>